<reference evidence="3 4" key="1">
    <citation type="journal article" date="2019" name="Int. J. Syst. Evol. Microbiol.">
        <title>The Global Catalogue of Microorganisms (GCM) 10K type strain sequencing project: providing services to taxonomists for standard genome sequencing and annotation.</title>
        <authorList>
            <consortium name="The Broad Institute Genomics Platform"/>
            <consortium name="The Broad Institute Genome Sequencing Center for Infectious Disease"/>
            <person name="Wu L."/>
            <person name="Ma J."/>
        </authorList>
    </citation>
    <scope>NUCLEOTIDE SEQUENCE [LARGE SCALE GENOMIC DNA]</scope>
    <source>
        <strain evidence="3 4">CGMCC 1.12859</strain>
    </source>
</reference>
<feature type="compositionally biased region" description="Basic and acidic residues" evidence="1">
    <location>
        <begin position="80"/>
        <end position="94"/>
    </location>
</feature>
<feature type="region of interest" description="Disordered" evidence="1">
    <location>
        <begin position="48"/>
        <end position="105"/>
    </location>
</feature>
<protein>
    <recommendedName>
        <fullName evidence="2">DUF6788 domain-containing protein</fullName>
    </recommendedName>
</protein>
<proteinExistence type="predicted"/>
<evidence type="ECO:0000313" key="3">
    <source>
        <dbReference type="EMBL" id="MFD1568631.1"/>
    </source>
</evidence>
<sequence>MPDDPSSPEPPETLSESVVESVADLDAEELTALADYTSALSDYAGALATHRREARQSAEEVSGGTGDDVAGADDADDAGEDRTDSIADAEDRPEGVPAKASTTIKEINGNRYHYWQWRDGDKIRSQYKGPADAPE</sequence>
<feature type="domain" description="DUF6788" evidence="2">
    <location>
        <begin position="98"/>
        <end position="135"/>
    </location>
</feature>
<accession>A0ABD6BV55</accession>
<dbReference type="AlphaFoldDB" id="A0ABD6BV55"/>
<dbReference type="EMBL" id="JBHUCZ010000012">
    <property type="protein sequence ID" value="MFD1568631.1"/>
    <property type="molecule type" value="Genomic_DNA"/>
</dbReference>
<dbReference type="Pfam" id="PF20586">
    <property type="entry name" value="DUF6788"/>
    <property type="match status" value="1"/>
</dbReference>
<evidence type="ECO:0000256" key="1">
    <source>
        <dbReference type="SAM" id="MobiDB-lite"/>
    </source>
</evidence>
<evidence type="ECO:0000313" key="4">
    <source>
        <dbReference type="Proteomes" id="UP001597139"/>
    </source>
</evidence>
<feature type="compositionally biased region" description="Acidic residues" evidence="1">
    <location>
        <begin position="70"/>
        <end position="79"/>
    </location>
</feature>
<evidence type="ECO:0000259" key="2">
    <source>
        <dbReference type="Pfam" id="PF20586"/>
    </source>
</evidence>
<dbReference type="InterPro" id="IPR046738">
    <property type="entry name" value="DUF6788"/>
</dbReference>
<keyword evidence="4" id="KW-1185">Reference proteome</keyword>
<gene>
    <name evidence="3" type="ORF">ACFSAU_14135</name>
</gene>
<organism evidence="3 4">
    <name type="scientific">Halolamina litorea</name>
    <dbReference type="NCBI Taxonomy" id="1515593"/>
    <lineage>
        <taxon>Archaea</taxon>
        <taxon>Methanobacteriati</taxon>
        <taxon>Methanobacteriota</taxon>
        <taxon>Stenosarchaea group</taxon>
        <taxon>Halobacteria</taxon>
        <taxon>Halobacteriales</taxon>
        <taxon>Haloferacaceae</taxon>
    </lineage>
</organism>
<comment type="caution">
    <text evidence="3">The sequence shown here is derived from an EMBL/GenBank/DDBJ whole genome shotgun (WGS) entry which is preliminary data.</text>
</comment>
<dbReference type="RefSeq" id="WP_267648129.1">
    <property type="nucleotide sequence ID" value="NZ_JANHGR010000003.1"/>
</dbReference>
<name>A0ABD6BV55_9EURY</name>
<dbReference type="Proteomes" id="UP001597139">
    <property type="component" value="Unassembled WGS sequence"/>
</dbReference>